<feature type="domain" description="ABC transporter" evidence="4">
    <location>
        <begin position="11"/>
        <end position="264"/>
    </location>
</feature>
<evidence type="ECO:0000313" key="6">
    <source>
        <dbReference type="Proteomes" id="UP001596174"/>
    </source>
</evidence>
<protein>
    <submittedName>
        <fullName evidence="5">ABC transporter ATP-binding protein</fullName>
    </submittedName>
</protein>
<dbReference type="NCBIfam" id="TIGR01727">
    <property type="entry name" value="oligo_HPY"/>
    <property type="match status" value="1"/>
</dbReference>
<evidence type="ECO:0000256" key="1">
    <source>
        <dbReference type="ARBA" id="ARBA00022448"/>
    </source>
</evidence>
<dbReference type="PANTHER" id="PTHR43067">
    <property type="entry name" value="OLIGOPEPTIDE/DIPEPTIDE ABC TRANSPORTER, ATPASE SUBUNIT"/>
    <property type="match status" value="1"/>
</dbReference>
<organism evidence="5 6">
    <name type="scientific">Streptacidiphilus monticola</name>
    <dbReference type="NCBI Taxonomy" id="2161674"/>
    <lineage>
        <taxon>Bacteria</taxon>
        <taxon>Bacillati</taxon>
        <taxon>Actinomycetota</taxon>
        <taxon>Actinomycetes</taxon>
        <taxon>Kitasatosporales</taxon>
        <taxon>Streptomycetaceae</taxon>
        <taxon>Streptacidiphilus</taxon>
    </lineage>
</organism>
<name>A0ABW1FY93_9ACTN</name>
<gene>
    <name evidence="5" type="ORF">ACFP3V_09125</name>
</gene>
<evidence type="ECO:0000259" key="4">
    <source>
        <dbReference type="PROSITE" id="PS50893"/>
    </source>
</evidence>
<evidence type="ECO:0000256" key="2">
    <source>
        <dbReference type="ARBA" id="ARBA00022741"/>
    </source>
</evidence>
<comment type="caution">
    <text evidence="5">The sequence shown here is derived from an EMBL/GenBank/DDBJ whole genome shotgun (WGS) entry which is preliminary data.</text>
</comment>
<dbReference type="CDD" id="cd03257">
    <property type="entry name" value="ABC_NikE_OppD_transporters"/>
    <property type="match status" value="1"/>
</dbReference>
<dbReference type="SMART" id="SM00382">
    <property type="entry name" value="AAA"/>
    <property type="match status" value="1"/>
</dbReference>
<dbReference type="PROSITE" id="PS50893">
    <property type="entry name" value="ABC_TRANSPORTER_2"/>
    <property type="match status" value="1"/>
</dbReference>
<dbReference type="InterPro" id="IPR013563">
    <property type="entry name" value="Oligopep_ABC_C"/>
</dbReference>
<accession>A0ABW1FY93</accession>
<dbReference type="GO" id="GO:0005524">
    <property type="term" value="F:ATP binding"/>
    <property type="evidence" value="ECO:0007669"/>
    <property type="project" value="UniProtKB-KW"/>
</dbReference>
<proteinExistence type="predicted"/>
<evidence type="ECO:0000256" key="3">
    <source>
        <dbReference type="ARBA" id="ARBA00022840"/>
    </source>
</evidence>
<dbReference type="EMBL" id="JBHSQJ010000032">
    <property type="protein sequence ID" value="MFC5907381.1"/>
    <property type="molecule type" value="Genomic_DNA"/>
</dbReference>
<keyword evidence="1" id="KW-0813">Transport</keyword>
<dbReference type="InterPro" id="IPR027417">
    <property type="entry name" value="P-loop_NTPase"/>
</dbReference>
<dbReference type="InterPro" id="IPR003439">
    <property type="entry name" value="ABC_transporter-like_ATP-bd"/>
</dbReference>
<keyword evidence="6" id="KW-1185">Reference proteome</keyword>
<dbReference type="PROSITE" id="PS00211">
    <property type="entry name" value="ABC_TRANSPORTER_1"/>
    <property type="match status" value="1"/>
</dbReference>
<dbReference type="Gene3D" id="3.40.50.300">
    <property type="entry name" value="P-loop containing nucleotide triphosphate hydrolases"/>
    <property type="match status" value="1"/>
</dbReference>
<dbReference type="Pfam" id="PF00005">
    <property type="entry name" value="ABC_tran"/>
    <property type="match status" value="1"/>
</dbReference>
<dbReference type="InterPro" id="IPR003593">
    <property type="entry name" value="AAA+_ATPase"/>
</dbReference>
<dbReference type="Proteomes" id="UP001596174">
    <property type="component" value="Unassembled WGS sequence"/>
</dbReference>
<dbReference type="RefSeq" id="WP_380581748.1">
    <property type="nucleotide sequence ID" value="NZ_JBHSQJ010000032.1"/>
</dbReference>
<dbReference type="SUPFAM" id="SSF52540">
    <property type="entry name" value="P-loop containing nucleoside triphosphate hydrolases"/>
    <property type="match status" value="1"/>
</dbReference>
<dbReference type="Pfam" id="PF08352">
    <property type="entry name" value="oligo_HPY"/>
    <property type="match status" value="1"/>
</dbReference>
<keyword evidence="3 5" id="KW-0067">ATP-binding</keyword>
<reference evidence="6" key="1">
    <citation type="journal article" date="2019" name="Int. J. Syst. Evol. Microbiol.">
        <title>The Global Catalogue of Microorganisms (GCM) 10K type strain sequencing project: providing services to taxonomists for standard genome sequencing and annotation.</title>
        <authorList>
            <consortium name="The Broad Institute Genomics Platform"/>
            <consortium name="The Broad Institute Genome Sequencing Center for Infectious Disease"/>
            <person name="Wu L."/>
            <person name="Ma J."/>
        </authorList>
    </citation>
    <scope>NUCLEOTIDE SEQUENCE [LARGE SCALE GENOMIC DNA]</scope>
    <source>
        <strain evidence="6">JCM 4816</strain>
    </source>
</reference>
<evidence type="ECO:0000313" key="5">
    <source>
        <dbReference type="EMBL" id="MFC5907381.1"/>
    </source>
</evidence>
<sequence>MSPTDERGTVLRVEGVSVEYAGERPTRAVRDVSLELRRGELLGIAGESGCGKSTLAYAVTRMLKPPARLTAGRVLYRDREGKETDLLALEGEELRTFRWNKLSMVFQSAMNALNPVTSVGKQFHDIFRAHRPAMTARQRAERSAELLEMVGIDPARLRSFPHELSGGMRQRVVIAMALALDPEIVVMDEPTTALDVVVQREILDEVERLRERLGFSVVFITHDLGLLLDVSDRLAVMYAGEVVEYAPAAELAARPAHPYTQGLLRSFPDLLGPRRELRGIPGSPPDLRLPLEGCPFVDRCEHAFEPCRSTHPVLRDVGAGRSAACHLEGAVVGEH</sequence>
<dbReference type="InterPro" id="IPR017871">
    <property type="entry name" value="ABC_transporter-like_CS"/>
</dbReference>
<dbReference type="PANTHER" id="PTHR43067:SF3">
    <property type="entry name" value="MALTOSE ABC TRANSPORTER, ATP-BINDING PROTEIN"/>
    <property type="match status" value="1"/>
</dbReference>
<keyword evidence="2" id="KW-0547">Nucleotide-binding</keyword>